<reference evidence="1" key="1">
    <citation type="journal article" date="2020" name="Stud. Mycol.">
        <title>101 Dothideomycetes genomes: a test case for predicting lifestyles and emergence of pathogens.</title>
        <authorList>
            <person name="Haridas S."/>
            <person name="Albert R."/>
            <person name="Binder M."/>
            <person name="Bloem J."/>
            <person name="Labutti K."/>
            <person name="Salamov A."/>
            <person name="Andreopoulos B."/>
            <person name="Baker S."/>
            <person name="Barry K."/>
            <person name="Bills G."/>
            <person name="Bluhm B."/>
            <person name="Cannon C."/>
            <person name="Castanera R."/>
            <person name="Culley D."/>
            <person name="Daum C."/>
            <person name="Ezra D."/>
            <person name="Gonzalez J."/>
            <person name="Henrissat B."/>
            <person name="Kuo A."/>
            <person name="Liang C."/>
            <person name="Lipzen A."/>
            <person name="Lutzoni F."/>
            <person name="Magnuson J."/>
            <person name="Mondo S."/>
            <person name="Nolan M."/>
            <person name="Ohm R."/>
            <person name="Pangilinan J."/>
            <person name="Park H.-J."/>
            <person name="Ramirez L."/>
            <person name="Alfaro M."/>
            <person name="Sun H."/>
            <person name="Tritt A."/>
            <person name="Yoshinaga Y."/>
            <person name="Zwiers L.-H."/>
            <person name="Turgeon B."/>
            <person name="Goodwin S."/>
            <person name="Spatafora J."/>
            <person name="Crous P."/>
            <person name="Grigoriev I."/>
        </authorList>
    </citation>
    <scope>NUCLEOTIDE SEQUENCE</scope>
    <source>
        <strain evidence="1">CBS 525.71</strain>
    </source>
</reference>
<name>A0ACB6S9M6_9PLEO</name>
<gene>
    <name evidence="1" type="ORF">BU25DRAFT_333947</name>
</gene>
<evidence type="ECO:0000313" key="2">
    <source>
        <dbReference type="Proteomes" id="UP000799754"/>
    </source>
</evidence>
<evidence type="ECO:0000313" key="1">
    <source>
        <dbReference type="EMBL" id="KAF2630996.1"/>
    </source>
</evidence>
<proteinExistence type="predicted"/>
<sequence length="728" mass="81366">MTETPRRRRRPAISCTLCRRRKIRCNKESPCSNCVRSRNALCVYETNPHPVPGHHIAIAPAPGAQHATSLPSLSSDTASISNDQTSIELESMKLRIQELEEQLSQVSTPASSAPSVTPKFVSWLPSHSTDQIKSTLGGTFDVIQESRLFGQAQAVVRSVAHKNRVFGQSHWISSFTLFRDIIEMIEPHMRSKSSKLLSDVQRAKMLARTIKAQRAPQWPTAPTKDIPPQNVCDVLVDGYLRTIETLYRIVHIPTFRKEYEAIWETGSQPSTGFMVQLKLILAIGATLYDSTFSMRIKATRWVYEAQSWLMSPAFKSKLGICFLQNNILILLARELVDVGGELIWISAGAVVRSAVYMGLHKDPAQLQNMSTLDAEMRRRIWNTILEISLQSSLVSGGPCFISLKEFDTQPPGNFNDVDLDASIPTAMASNYYTQSSIAIALRQTLPARLTVVKFLNDLFSGGTYDETLRLDRDLRSAYKDLRHKFQSYSTNAGPTPTQFELQAVDFVLHRYTSSLHVPFFSASLHEATYAYTRKRVVESSLKLWSLAGSSRAITSNPSFPYTEGDLPRLCRCGSGFFRAFAFQSASLLSVELRALHREDSISEVNVRPDLVNIVEDAADWYLHCIRAGETGIKGYMLLSILSAQIDALERNVSKDDMPPILVKAAEDASDRCMPLLEELAGYKQTEDEADPFLNMDFQQSAGFLEDWDTLMADVFNFGAGASFEALLI</sequence>
<comment type="caution">
    <text evidence="1">The sequence shown here is derived from an EMBL/GenBank/DDBJ whole genome shotgun (WGS) entry which is preliminary data.</text>
</comment>
<keyword evidence="2" id="KW-1185">Reference proteome</keyword>
<dbReference type="Proteomes" id="UP000799754">
    <property type="component" value="Unassembled WGS sequence"/>
</dbReference>
<protein>
    <submittedName>
        <fullName evidence="1">C6 transcription factor</fullName>
    </submittedName>
</protein>
<accession>A0ACB6S9M6</accession>
<dbReference type="EMBL" id="MU006705">
    <property type="protein sequence ID" value="KAF2630996.1"/>
    <property type="molecule type" value="Genomic_DNA"/>
</dbReference>
<organism evidence="1 2">
    <name type="scientific">Macroventuria anomochaeta</name>
    <dbReference type="NCBI Taxonomy" id="301207"/>
    <lineage>
        <taxon>Eukaryota</taxon>
        <taxon>Fungi</taxon>
        <taxon>Dikarya</taxon>
        <taxon>Ascomycota</taxon>
        <taxon>Pezizomycotina</taxon>
        <taxon>Dothideomycetes</taxon>
        <taxon>Pleosporomycetidae</taxon>
        <taxon>Pleosporales</taxon>
        <taxon>Pleosporineae</taxon>
        <taxon>Didymellaceae</taxon>
        <taxon>Macroventuria</taxon>
    </lineage>
</organism>